<keyword evidence="7" id="KW-0695">RNA-directed DNA polymerase</keyword>
<evidence type="ECO:0000256" key="1">
    <source>
        <dbReference type="ARBA" id="ARBA00022670"/>
    </source>
</evidence>
<comment type="caution">
    <text evidence="9">The sequence shown here is derived from an EMBL/GenBank/DDBJ whole genome shotgun (WGS) entry which is preliminary data.</text>
</comment>
<dbReference type="Gene3D" id="3.10.10.10">
    <property type="entry name" value="HIV Type 1 Reverse Transcriptase, subunit A, domain 1"/>
    <property type="match status" value="1"/>
</dbReference>
<dbReference type="PANTHER" id="PTHR24559">
    <property type="entry name" value="TRANSPOSON TY3-I GAG-POL POLYPROTEIN"/>
    <property type="match status" value="1"/>
</dbReference>
<sequence>MIQQGVPRSSDSSWVSPLHMVPKQQEGEWRACKDYRALNATTVHDRYPISHVLDFHSKLQRCAVFSKVDLVREFHQIPVSEEDIKKTAITTLFGLFEFLVMNLGLRNAAQTFQRYMDKVLCGLDYVVVYIDDILLASRNHAQHQQQLRGLFAHLQRNGLKIHLLKCVIGAEHLYFLRHRVIPKGIIPLPQKVEAVQKFLIPTAARKLQEF</sequence>
<dbReference type="Gene3D" id="3.30.70.270">
    <property type="match status" value="1"/>
</dbReference>
<dbReference type="InterPro" id="IPR043128">
    <property type="entry name" value="Rev_trsase/Diguanyl_cyclase"/>
</dbReference>
<keyword evidence="10" id="KW-1185">Reference proteome</keyword>
<evidence type="ECO:0000256" key="5">
    <source>
        <dbReference type="ARBA" id="ARBA00022759"/>
    </source>
</evidence>
<evidence type="ECO:0000256" key="6">
    <source>
        <dbReference type="ARBA" id="ARBA00022801"/>
    </source>
</evidence>
<accession>A0AAE1L246</accession>
<evidence type="ECO:0000256" key="7">
    <source>
        <dbReference type="ARBA" id="ARBA00022918"/>
    </source>
</evidence>
<evidence type="ECO:0000259" key="8">
    <source>
        <dbReference type="Pfam" id="PF00078"/>
    </source>
</evidence>
<keyword evidence="5" id="KW-0255">Endonuclease</keyword>
<dbReference type="GO" id="GO:0006508">
    <property type="term" value="P:proteolysis"/>
    <property type="evidence" value="ECO:0007669"/>
    <property type="project" value="UniProtKB-KW"/>
</dbReference>
<keyword evidence="2" id="KW-0808">Transferase</keyword>
<keyword evidence="6" id="KW-0378">Hydrolase</keyword>
<evidence type="ECO:0000256" key="4">
    <source>
        <dbReference type="ARBA" id="ARBA00022722"/>
    </source>
</evidence>
<keyword evidence="3" id="KW-0548">Nucleotidyltransferase</keyword>
<evidence type="ECO:0000256" key="3">
    <source>
        <dbReference type="ARBA" id="ARBA00022695"/>
    </source>
</evidence>
<dbReference type="InterPro" id="IPR000477">
    <property type="entry name" value="RT_dom"/>
</dbReference>
<dbReference type="Proteomes" id="UP001286313">
    <property type="component" value="Unassembled WGS sequence"/>
</dbReference>
<feature type="domain" description="Reverse transcriptase" evidence="8">
    <location>
        <begin position="21"/>
        <end position="176"/>
    </location>
</feature>
<dbReference type="InterPro" id="IPR053134">
    <property type="entry name" value="RNA-dir_DNA_polymerase"/>
</dbReference>
<dbReference type="AlphaFoldDB" id="A0AAE1L246"/>
<organism evidence="9 10">
    <name type="scientific">Petrolisthes cinctipes</name>
    <name type="common">Flat porcelain crab</name>
    <dbReference type="NCBI Taxonomy" id="88211"/>
    <lineage>
        <taxon>Eukaryota</taxon>
        <taxon>Metazoa</taxon>
        <taxon>Ecdysozoa</taxon>
        <taxon>Arthropoda</taxon>
        <taxon>Crustacea</taxon>
        <taxon>Multicrustacea</taxon>
        <taxon>Malacostraca</taxon>
        <taxon>Eumalacostraca</taxon>
        <taxon>Eucarida</taxon>
        <taxon>Decapoda</taxon>
        <taxon>Pleocyemata</taxon>
        <taxon>Anomura</taxon>
        <taxon>Galatheoidea</taxon>
        <taxon>Porcellanidae</taxon>
        <taxon>Petrolisthes</taxon>
    </lineage>
</organism>
<dbReference type="EMBL" id="JAWQEG010000439">
    <property type="protein sequence ID" value="KAK3890155.1"/>
    <property type="molecule type" value="Genomic_DNA"/>
</dbReference>
<dbReference type="GO" id="GO:0004519">
    <property type="term" value="F:endonuclease activity"/>
    <property type="evidence" value="ECO:0007669"/>
    <property type="project" value="UniProtKB-KW"/>
</dbReference>
<dbReference type="CDD" id="cd01647">
    <property type="entry name" value="RT_LTR"/>
    <property type="match status" value="1"/>
</dbReference>
<gene>
    <name evidence="9" type="ORF">Pcinc_005887</name>
</gene>
<dbReference type="GO" id="GO:0003964">
    <property type="term" value="F:RNA-directed DNA polymerase activity"/>
    <property type="evidence" value="ECO:0007669"/>
    <property type="project" value="UniProtKB-KW"/>
</dbReference>
<dbReference type="Pfam" id="PF00078">
    <property type="entry name" value="RVT_1"/>
    <property type="match status" value="1"/>
</dbReference>
<evidence type="ECO:0000313" key="10">
    <source>
        <dbReference type="Proteomes" id="UP001286313"/>
    </source>
</evidence>
<protein>
    <recommendedName>
        <fullName evidence="8">Reverse transcriptase domain-containing protein</fullName>
    </recommendedName>
</protein>
<proteinExistence type="predicted"/>
<dbReference type="GO" id="GO:0008233">
    <property type="term" value="F:peptidase activity"/>
    <property type="evidence" value="ECO:0007669"/>
    <property type="project" value="UniProtKB-KW"/>
</dbReference>
<name>A0AAE1L246_PETCI</name>
<keyword evidence="4" id="KW-0540">Nuclease</keyword>
<dbReference type="FunFam" id="3.10.10.10:FF:000007">
    <property type="entry name" value="Retrovirus-related Pol polyprotein from transposon 17.6-like Protein"/>
    <property type="match status" value="1"/>
</dbReference>
<evidence type="ECO:0000313" key="9">
    <source>
        <dbReference type="EMBL" id="KAK3890155.1"/>
    </source>
</evidence>
<dbReference type="SUPFAM" id="SSF56672">
    <property type="entry name" value="DNA/RNA polymerases"/>
    <property type="match status" value="1"/>
</dbReference>
<keyword evidence="1" id="KW-0645">Protease</keyword>
<dbReference type="PANTHER" id="PTHR24559:SF444">
    <property type="entry name" value="REVERSE TRANSCRIPTASE DOMAIN-CONTAINING PROTEIN"/>
    <property type="match status" value="1"/>
</dbReference>
<dbReference type="InterPro" id="IPR043502">
    <property type="entry name" value="DNA/RNA_pol_sf"/>
</dbReference>
<reference evidence="9" key="1">
    <citation type="submission" date="2023-10" db="EMBL/GenBank/DDBJ databases">
        <title>Genome assemblies of two species of porcelain crab, Petrolisthes cinctipes and Petrolisthes manimaculis (Anomura: Porcellanidae).</title>
        <authorList>
            <person name="Angst P."/>
        </authorList>
    </citation>
    <scope>NUCLEOTIDE SEQUENCE</scope>
    <source>
        <strain evidence="9">PB745_01</strain>
        <tissue evidence="9">Gill</tissue>
    </source>
</reference>
<evidence type="ECO:0000256" key="2">
    <source>
        <dbReference type="ARBA" id="ARBA00022679"/>
    </source>
</evidence>